<dbReference type="OrthoDB" id="10264738at2759"/>
<sequence>MQAHTVLEMKYTEQQLTAAVVSGKLRPVLAGPRSGASTSILSLIQRCWDENPENRPSFTDIVLELGPILEHRKKSIEENLALGESSILQDDQLIDGVNNSRILHESVNWSTQGELSSKKASLVVNSGLRNWVDYLYDPLAYHPVLSWGSFATCGRRETMEDIHFLMPQICNEKDIHFFAIFDGHRGIRIILVHHVSQFIFLLSNGINVAGSNAGAAAAEFSAQALPGFLQSLACTSRNFQGKLNLCGYGDDCFALNNMNIIRFDCGIGI</sequence>
<dbReference type="SUPFAM" id="SSF81606">
    <property type="entry name" value="PP2C-like"/>
    <property type="match status" value="1"/>
</dbReference>
<evidence type="ECO:0008006" key="3">
    <source>
        <dbReference type="Google" id="ProtNLM"/>
    </source>
</evidence>
<dbReference type="EMBL" id="KK914632">
    <property type="protein sequence ID" value="KDP31173.1"/>
    <property type="molecule type" value="Genomic_DNA"/>
</dbReference>
<dbReference type="AlphaFoldDB" id="A0A067K831"/>
<keyword evidence="2" id="KW-1185">Reference proteome</keyword>
<dbReference type="InterPro" id="IPR036457">
    <property type="entry name" value="PPM-type-like_dom_sf"/>
</dbReference>
<dbReference type="Gene3D" id="3.60.40.10">
    <property type="entry name" value="PPM-type phosphatase domain"/>
    <property type="match status" value="1"/>
</dbReference>
<dbReference type="Proteomes" id="UP000027138">
    <property type="component" value="Unassembled WGS sequence"/>
</dbReference>
<dbReference type="Gene3D" id="1.10.510.10">
    <property type="entry name" value="Transferase(Phosphotransferase) domain 1"/>
    <property type="match status" value="1"/>
</dbReference>
<dbReference type="SUPFAM" id="SSF56112">
    <property type="entry name" value="Protein kinase-like (PK-like)"/>
    <property type="match status" value="1"/>
</dbReference>
<protein>
    <recommendedName>
        <fullName evidence="3">PPM-type phosphatase domain-containing protein</fullName>
    </recommendedName>
</protein>
<dbReference type="InterPro" id="IPR011009">
    <property type="entry name" value="Kinase-like_dom_sf"/>
</dbReference>
<evidence type="ECO:0000313" key="2">
    <source>
        <dbReference type="Proteomes" id="UP000027138"/>
    </source>
</evidence>
<reference evidence="1 2" key="1">
    <citation type="journal article" date="2014" name="PLoS ONE">
        <title>Global Analysis of Gene Expression Profiles in Physic Nut (Jatropha curcas L.) Seedlings Exposed to Salt Stress.</title>
        <authorList>
            <person name="Zhang L."/>
            <person name="Zhang C."/>
            <person name="Wu P."/>
            <person name="Chen Y."/>
            <person name="Li M."/>
            <person name="Jiang H."/>
            <person name="Wu G."/>
        </authorList>
    </citation>
    <scope>NUCLEOTIDE SEQUENCE [LARGE SCALE GENOMIC DNA]</scope>
    <source>
        <strain evidence="2">cv. GZQX0401</strain>
        <tissue evidence="1">Young leaves</tissue>
    </source>
</reference>
<proteinExistence type="predicted"/>
<evidence type="ECO:0000313" key="1">
    <source>
        <dbReference type="EMBL" id="KDP31173.1"/>
    </source>
</evidence>
<accession>A0A067K831</accession>
<name>A0A067K831_JATCU</name>
<gene>
    <name evidence="1" type="ORF">JCGZ_11549</name>
</gene>
<organism evidence="1 2">
    <name type="scientific">Jatropha curcas</name>
    <name type="common">Barbados nut</name>
    <dbReference type="NCBI Taxonomy" id="180498"/>
    <lineage>
        <taxon>Eukaryota</taxon>
        <taxon>Viridiplantae</taxon>
        <taxon>Streptophyta</taxon>
        <taxon>Embryophyta</taxon>
        <taxon>Tracheophyta</taxon>
        <taxon>Spermatophyta</taxon>
        <taxon>Magnoliopsida</taxon>
        <taxon>eudicotyledons</taxon>
        <taxon>Gunneridae</taxon>
        <taxon>Pentapetalae</taxon>
        <taxon>rosids</taxon>
        <taxon>fabids</taxon>
        <taxon>Malpighiales</taxon>
        <taxon>Euphorbiaceae</taxon>
        <taxon>Crotonoideae</taxon>
        <taxon>Jatropheae</taxon>
        <taxon>Jatropha</taxon>
    </lineage>
</organism>